<evidence type="ECO:0000259" key="2">
    <source>
        <dbReference type="Pfam" id="PF16694"/>
    </source>
</evidence>
<feature type="signal peptide" evidence="1">
    <location>
        <begin position="1"/>
        <end position="25"/>
    </location>
</feature>
<name>A0A6I1EP39_9BURK</name>
<feature type="chain" id="PRO_5026312864" evidence="1">
    <location>
        <begin position="26"/>
        <end position="163"/>
    </location>
</feature>
<proteinExistence type="predicted"/>
<dbReference type="InterPro" id="IPR032033">
    <property type="entry name" value="Cytochrome_P460"/>
</dbReference>
<dbReference type="Pfam" id="PF16694">
    <property type="entry name" value="Cytochrome_P460"/>
    <property type="match status" value="1"/>
</dbReference>
<dbReference type="RefSeq" id="WP_152157669.1">
    <property type="nucleotide sequence ID" value="NZ_WEHX01000007.1"/>
</dbReference>
<evidence type="ECO:0000313" key="4">
    <source>
        <dbReference type="Proteomes" id="UP000430564"/>
    </source>
</evidence>
<dbReference type="Gene3D" id="3.50.70.20">
    <property type="entry name" value="Cytochrome P460"/>
    <property type="match status" value="1"/>
</dbReference>
<organism evidence="3 4">
    <name type="scientific">Sutterella seckii</name>
    <dbReference type="NCBI Taxonomy" id="1944635"/>
    <lineage>
        <taxon>Bacteria</taxon>
        <taxon>Pseudomonadati</taxon>
        <taxon>Pseudomonadota</taxon>
        <taxon>Betaproteobacteria</taxon>
        <taxon>Burkholderiales</taxon>
        <taxon>Sutterellaceae</taxon>
        <taxon>Sutterella</taxon>
    </lineage>
</organism>
<dbReference type="Proteomes" id="UP000430564">
    <property type="component" value="Unassembled WGS sequence"/>
</dbReference>
<dbReference type="InterPro" id="IPR038142">
    <property type="entry name" value="Cytochrome_P460_sp"/>
</dbReference>
<dbReference type="CDD" id="cd20716">
    <property type="entry name" value="cyt_P460_fam"/>
    <property type="match status" value="1"/>
</dbReference>
<accession>A0A6I1EP39</accession>
<feature type="domain" description="Cytochrome P460" evidence="2">
    <location>
        <begin position="32"/>
        <end position="152"/>
    </location>
</feature>
<evidence type="ECO:0000313" key="3">
    <source>
        <dbReference type="EMBL" id="KAB7662495.1"/>
    </source>
</evidence>
<protein>
    <submittedName>
        <fullName evidence="3">Cytochrome P460 family protein</fullName>
    </submittedName>
</protein>
<sequence length="163" mass="18277">MIFKSFFAAALIAGALLSQSGAASADPRVALPEEWSDWVLYRTSDRGSVIEDMYAPKDVMAAMKTAESFPYGTRLLLVEYHSRSGERAGVRRYIVMQKEKGWGAIYPESLRNGEWEYQAYHGDRRAFTESEDPVSRCLSCHQSAASSDYVYSAEDLKAAARRN</sequence>
<comment type="caution">
    <text evidence="3">The sequence shown here is derived from an EMBL/GenBank/DDBJ whole genome shotgun (WGS) entry which is preliminary data.</text>
</comment>
<dbReference type="OrthoDB" id="511546at2"/>
<dbReference type="AlphaFoldDB" id="A0A6I1EP39"/>
<reference evidence="3 4" key="1">
    <citation type="submission" date="2019-10" db="EMBL/GenBank/DDBJ databases">
        <title>Genome diversity of Sutterella seckii.</title>
        <authorList>
            <person name="Chaplin A.V."/>
            <person name="Sokolova S.R."/>
            <person name="Mosin K.A."/>
            <person name="Ivanova E.L."/>
            <person name="Kochetkova T.O."/>
            <person name="Goltsov A.Y."/>
            <person name="Trofimov D.Y."/>
            <person name="Efimov B.A."/>
        </authorList>
    </citation>
    <scope>NUCLEOTIDE SEQUENCE [LARGE SCALE GENOMIC DNA]</scope>
    <source>
        <strain evidence="3 4">ASD393</strain>
    </source>
</reference>
<gene>
    <name evidence="3" type="ORF">GBM95_02695</name>
</gene>
<keyword evidence="1" id="KW-0732">Signal</keyword>
<dbReference type="EMBL" id="WEHX01000007">
    <property type="protein sequence ID" value="KAB7662495.1"/>
    <property type="molecule type" value="Genomic_DNA"/>
</dbReference>
<evidence type="ECO:0000256" key="1">
    <source>
        <dbReference type="SAM" id="SignalP"/>
    </source>
</evidence>